<organism evidence="1 2">
    <name type="scientific">Prunus armeniaca</name>
    <name type="common">Apricot</name>
    <name type="synonym">Armeniaca vulgaris</name>
    <dbReference type="NCBI Taxonomy" id="36596"/>
    <lineage>
        <taxon>Eukaryota</taxon>
        <taxon>Viridiplantae</taxon>
        <taxon>Streptophyta</taxon>
        <taxon>Embryophyta</taxon>
        <taxon>Tracheophyta</taxon>
        <taxon>Spermatophyta</taxon>
        <taxon>Magnoliopsida</taxon>
        <taxon>eudicotyledons</taxon>
        <taxon>Gunneridae</taxon>
        <taxon>Pentapetalae</taxon>
        <taxon>rosids</taxon>
        <taxon>fabids</taxon>
        <taxon>Rosales</taxon>
        <taxon>Rosaceae</taxon>
        <taxon>Amygdaloideae</taxon>
        <taxon>Amygdaleae</taxon>
        <taxon>Prunus</taxon>
    </lineage>
</organism>
<evidence type="ECO:0000313" key="1">
    <source>
        <dbReference type="EMBL" id="CAB4289746.1"/>
    </source>
</evidence>
<name>A0A6J5VL77_PRUAR</name>
<sequence length="72" mass="8319">MPKTRRKTETCRAPKHVMTDLFMQNLQTSSRLPSGQLFPIAPHDLFLGTYLTTPILHQWQANFNRGYTGDIE</sequence>
<accession>A0A6J5VL77</accession>
<proteinExistence type="predicted"/>
<protein>
    <submittedName>
        <fullName evidence="1">Uncharacterized protein</fullName>
    </submittedName>
</protein>
<dbReference type="AlphaFoldDB" id="A0A6J5VL77"/>
<dbReference type="Proteomes" id="UP000507222">
    <property type="component" value="Unassembled WGS sequence"/>
</dbReference>
<evidence type="ECO:0000313" key="2">
    <source>
        <dbReference type="Proteomes" id="UP000507222"/>
    </source>
</evidence>
<dbReference type="EMBL" id="CAEKDK010000008">
    <property type="protein sequence ID" value="CAB4289746.1"/>
    <property type="molecule type" value="Genomic_DNA"/>
</dbReference>
<gene>
    <name evidence="1" type="ORF">CURHAP_LOCUS49239</name>
</gene>
<reference evidence="1 2" key="1">
    <citation type="submission" date="2020-05" db="EMBL/GenBank/DDBJ databases">
        <authorList>
            <person name="Campoy J."/>
            <person name="Schneeberger K."/>
            <person name="Spophaly S."/>
        </authorList>
    </citation>
    <scope>NUCLEOTIDE SEQUENCE [LARGE SCALE GENOMIC DNA]</scope>
    <source>
        <strain evidence="1">PruArmRojPasFocal</strain>
    </source>
</reference>